<dbReference type="InterPro" id="IPR013083">
    <property type="entry name" value="Znf_RING/FYVE/PHD"/>
</dbReference>
<dbReference type="GO" id="GO:0031564">
    <property type="term" value="P:transcription antitermination"/>
    <property type="evidence" value="ECO:0007669"/>
    <property type="project" value="TreeGrafter"/>
</dbReference>
<keyword evidence="4" id="KW-0479">Metal-binding</keyword>
<evidence type="ECO:0000259" key="10">
    <source>
        <dbReference type="PROSITE" id="PS51321"/>
    </source>
</evidence>
<dbReference type="Pfam" id="PF20826">
    <property type="entry name" value="PHD_5"/>
    <property type="match status" value="1"/>
</dbReference>
<feature type="compositionally biased region" description="Polar residues" evidence="8">
    <location>
        <begin position="717"/>
        <end position="730"/>
    </location>
</feature>
<feature type="compositionally biased region" description="Polar residues" evidence="8">
    <location>
        <begin position="469"/>
        <end position="479"/>
    </location>
</feature>
<evidence type="ECO:0000256" key="6">
    <source>
        <dbReference type="ARBA" id="ARBA00022833"/>
    </source>
</evidence>
<dbReference type="GO" id="GO:0006368">
    <property type="term" value="P:transcription elongation by RNA polymerase II"/>
    <property type="evidence" value="ECO:0007669"/>
    <property type="project" value="TreeGrafter"/>
</dbReference>
<dbReference type="InterPro" id="IPR036575">
    <property type="entry name" value="TFIIS_cen_dom_sf"/>
</dbReference>
<reference evidence="11" key="1">
    <citation type="journal article" date="2020" name="Stud. Mycol.">
        <title>101 Dothideomycetes genomes: a test case for predicting lifestyles and emergence of pathogens.</title>
        <authorList>
            <person name="Haridas S."/>
            <person name="Albert R."/>
            <person name="Binder M."/>
            <person name="Bloem J."/>
            <person name="Labutti K."/>
            <person name="Salamov A."/>
            <person name="Andreopoulos B."/>
            <person name="Baker S."/>
            <person name="Barry K."/>
            <person name="Bills G."/>
            <person name="Bluhm B."/>
            <person name="Cannon C."/>
            <person name="Castanera R."/>
            <person name="Culley D."/>
            <person name="Daum C."/>
            <person name="Ezra D."/>
            <person name="Gonzalez J."/>
            <person name="Henrissat B."/>
            <person name="Kuo A."/>
            <person name="Liang C."/>
            <person name="Lipzen A."/>
            <person name="Lutzoni F."/>
            <person name="Magnuson J."/>
            <person name="Mondo S."/>
            <person name="Nolan M."/>
            <person name="Ohm R."/>
            <person name="Pangilinan J."/>
            <person name="Park H.-J."/>
            <person name="Ramirez L."/>
            <person name="Alfaro M."/>
            <person name="Sun H."/>
            <person name="Tritt A."/>
            <person name="Yoshinaga Y."/>
            <person name="Zwiers L.-H."/>
            <person name="Turgeon B."/>
            <person name="Goodwin S."/>
            <person name="Spatafora J."/>
            <person name="Crous P."/>
            <person name="Grigoriev I."/>
        </authorList>
    </citation>
    <scope>NUCLEOTIDE SEQUENCE</scope>
    <source>
        <strain evidence="11">ATCC 16933</strain>
    </source>
</reference>
<dbReference type="CDD" id="cd21538">
    <property type="entry name" value="SPOC_TFIIS"/>
    <property type="match status" value="1"/>
</dbReference>
<dbReference type="Pfam" id="PF07744">
    <property type="entry name" value="SPOC"/>
    <property type="match status" value="1"/>
</dbReference>
<dbReference type="InterPro" id="IPR019787">
    <property type="entry name" value="Znf_PHD-finger"/>
</dbReference>
<dbReference type="GO" id="GO:0001139">
    <property type="term" value="F:RNA polymerase II complex recruiting activity"/>
    <property type="evidence" value="ECO:0007669"/>
    <property type="project" value="TreeGrafter"/>
</dbReference>
<feature type="region of interest" description="Disordered" evidence="8">
    <location>
        <begin position="380"/>
        <end position="490"/>
    </location>
</feature>
<dbReference type="InterPro" id="IPR019786">
    <property type="entry name" value="Zinc_finger_PHD-type_CS"/>
</dbReference>
<feature type="domain" description="TFIIS central" evidence="10">
    <location>
        <begin position="280"/>
        <end position="399"/>
    </location>
</feature>
<evidence type="ECO:0000256" key="4">
    <source>
        <dbReference type="ARBA" id="ARBA00022723"/>
    </source>
</evidence>
<comment type="similarity">
    <text evidence="2">Belongs to the BYE1 family.</text>
</comment>
<feature type="compositionally biased region" description="Low complexity" evidence="8">
    <location>
        <begin position="25"/>
        <end position="51"/>
    </location>
</feature>
<accession>A0A6A6NPI5</accession>
<evidence type="ECO:0000256" key="7">
    <source>
        <dbReference type="PROSITE-ProRule" id="PRU00146"/>
    </source>
</evidence>
<dbReference type="GO" id="GO:0008270">
    <property type="term" value="F:zinc ion binding"/>
    <property type="evidence" value="ECO:0007669"/>
    <property type="project" value="UniProtKB-KW"/>
</dbReference>
<dbReference type="InterPro" id="IPR011011">
    <property type="entry name" value="Znf_FYVE_PHD"/>
</dbReference>
<dbReference type="CDD" id="cd15550">
    <property type="entry name" value="PHD_MLL5"/>
    <property type="match status" value="1"/>
</dbReference>
<dbReference type="Gene3D" id="3.30.40.10">
    <property type="entry name" value="Zinc/RING finger domain, C3HC4 (zinc finger)"/>
    <property type="match status" value="1"/>
</dbReference>
<feature type="compositionally biased region" description="Low complexity" evidence="8">
    <location>
        <begin position="515"/>
        <end position="526"/>
    </location>
</feature>
<proteinExistence type="inferred from homology"/>
<dbReference type="GO" id="GO:0005634">
    <property type="term" value="C:nucleus"/>
    <property type="evidence" value="ECO:0007669"/>
    <property type="project" value="TreeGrafter"/>
</dbReference>
<name>A0A6A6NPI5_9PEZI</name>
<dbReference type="InterPro" id="IPR001965">
    <property type="entry name" value="Znf_PHD"/>
</dbReference>
<dbReference type="PANTHER" id="PTHR11477">
    <property type="entry name" value="TRANSCRIPTION FACTOR S-II ZINC FINGER DOMAIN-CONTAINING PROTEIN"/>
    <property type="match status" value="1"/>
</dbReference>
<organism evidence="11 12">
    <name type="scientific">Lineolata rhizophorae</name>
    <dbReference type="NCBI Taxonomy" id="578093"/>
    <lineage>
        <taxon>Eukaryota</taxon>
        <taxon>Fungi</taxon>
        <taxon>Dikarya</taxon>
        <taxon>Ascomycota</taxon>
        <taxon>Pezizomycotina</taxon>
        <taxon>Dothideomycetes</taxon>
        <taxon>Dothideomycetes incertae sedis</taxon>
        <taxon>Lineolatales</taxon>
        <taxon>Lineolataceae</taxon>
        <taxon>Lineolata</taxon>
    </lineage>
</organism>
<dbReference type="OrthoDB" id="79252at2759"/>
<feature type="compositionally biased region" description="Basic and acidic residues" evidence="8">
    <location>
        <begin position="433"/>
        <end position="443"/>
    </location>
</feature>
<keyword evidence="6" id="KW-0862">Zinc</keyword>
<dbReference type="Pfam" id="PF23257">
    <property type="entry name" value="DUF7071"/>
    <property type="match status" value="1"/>
</dbReference>
<evidence type="ECO:0000256" key="5">
    <source>
        <dbReference type="ARBA" id="ARBA00022771"/>
    </source>
</evidence>
<feature type="domain" description="PHD-type" evidence="9">
    <location>
        <begin position="62"/>
        <end position="114"/>
    </location>
</feature>
<dbReference type="SMART" id="SM00510">
    <property type="entry name" value="TFS2M"/>
    <property type="match status" value="1"/>
</dbReference>
<dbReference type="PROSITE" id="PS51321">
    <property type="entry name" value="TFIIS_CENTRAL"/>
    <property type="match status" value="1"/>
</dbReference>
<dbReference type="PROSITE" id="PS01359">
    <property type="entry name" value="ZF_PHD_1"/>
    <property type="match status" value="1"/>
</dbReference>
<dbReference type="InterPro" id="IPR055499">
    <property type="entry name" value="DUF7071"/>
</dbReference>
<dbReference type="AlphaFoldDB" id="A0A6A6NPI5"/>
<keyword evidence="5 7" id="KW-0863">Zinc-finger</keyword>
<feature type="compositionally biased region" description="Polar residues" evidence="8">
    <location>
        <begin position="747"/>
        <end position="771"/>
    </location>
</feature>
<evidence type="ECO:0000256" key="8">
    <source>
        <dbReference type="SAM" id="MobiDB-lite"/>
    </source>
</evidence>
<dbReference type="SMART" id="SM00249">
    <property type="entry name" value="PHD"/>
    <property type="match status" value="1"/>
</dbReference>
<feature type="compositionally biased region" description="Polar residues" evidence="8">
    <location>
        <begin position="862"/>
        <end position="886"/>
    </location>
</feature>
<evidence type="ECO:0000259" key="9">
    <source>
        <dbReference type="PROSITE" id="PS50016"/>
    </source>
</evidence>
<evidence type="ECO:0000256" key="1">
    <source>
        <dbReference type="ARBA" id="ARBA00002311"/>
    </source>
</evidence>
<feature type="region of interest" description="Disordered" evidence="8">
    <location>
        <begin position="1"/>
        <end position="60"/>
    </location>
</feature>
<evidence type="ECO:0000313" key="11">
    <source>
        <dbReference type="EMBL" id="KAF2453705.1"/>
    </source>
</evidence>
<feature type="compositionally biased region" description="Polar residues" evidence="8">
    <location>
        <begin position="898"/>
        <end position="909"/>
    </location>
</feature>
<feature type="compositionally biased region" description="Basic residues" evidence="8">
    <location>
        <begin position="8"/>
        <end position="19"/>
    </location>
</feature>
<dbReference type="EMBL" id="MU001695">
    <property type="protein sequence ID" value="KAF2453705.1"/>
    <property type="molecule type" value="Genomic_DNA"/>
</dbReference>
<keyword evidence="12" id="KW-1185">Reference proteome</keyword>
<sequence length="1027" mass="109557">MADEPRRSGRSTKGQHTKKGTPEITAPAPKKATTAKGKASKAAAKTTSAESAPDDTEDDNAVVRCVCGATEDDGGRMMIACDRCGAWQHNDCMGIPEDEDKLPESYLCEQCAPNQHADLIAAMKRGEKPWEERARQRELEEEERKAKRRKGKKGKGGGNKGRASDVGPEKPERAKSTPQPQKAPQEPETTVEQKEDVGGAEPTSPAETQKPSQETPLPDKTAQPDRKRKATEQLDEPAEQGRKRNHRKSSSARKEELPDAPPPPSLESLPKERFAIANALVTDAEKLIYDFSKHGKYRIPDGETAKSVARGLGLEIELALHQHYVSPNAPAYGEHFRSIKFNMKRNPALLMRMLQGSLTPDNLAQMSSNEMASEELQKQMAEMKEQADKQSVLVNEEGAGPRIRKTHKGEEIVEDETTHRNDESNVFSAPPAPRRDSARDKNLSRSPTSKESPQVELPEDAGRPRQPLTVDTSAASRSPTNRERVASGSQFNIQQVWSSVHSPDAEAQARMARRQSSITQAASTSARPADPGDDADIDRLLKDEEDSPIHGESFSPAGDWNGSVAMSTSHKFYAQARHVAGGDVGNYRDLLPRSIEIGGRLNIGQAEAYICGFNGVPNSDIAVLELANAAGAEGDNDEPYSSIHRYFTTRDRWGVVSNPKPPCRDCYLVPLAAGQTELPKFLSELAVCEVRTPLRRDVLLLVLVLRYDEVAPLGDGTPSNIKEQQTNERLASSGDAVGAGGEAFSGAAQSPLSSSNPARPSCKPPQQQNPFSPMRYNTMPRPSDPPFSPAAVAQSPFTPHHHSQQPPQHSPVGGSGPGAAPLPPSSTLPHHQAPHPAVHTQVSAAAPPLPYGGSYAAGPNHAPSTSLHHQQPPSNGPQKHPPSSTHAGALGERLAPHSQGQPDGRNQSGGAPAAQQGRALASARGAVNEGNNGSPATGAGGGGNTGTTTRAGGGAGPATGGGGTGSLAEKVLGPLVTAPVVRQLLAAAPDLKEEYLWNLQGVLTRNPRAQADMAALQEELRRGNEGV</sequence>
<comment type="function">
    <text evidence="1">Negative regulator of transcription elongation.</text>
</comment>
<evidence type="ECO:0000256" key="3">
    <source>
        <dbReference type="ARBA" id="ARBA00021616"/>
    </source>
</evidence>
<dbReference type="PANTHER" id="PTHR11477:SF11">
    <property type="entry name" value="TRANSCRIPTION FACTOR BYE1"/>
    <property type="match status" value="1"/>
</dbReference>
<dbReference type="Gene3D" id="1.10.472.30">
    <property type="entry name" value="Transcription elongation factor S-II, central domain"/>
    <property type="match status" value="1"/>
</dbReference>
<feature type="region of interest" description="Disordered" evidence="8">
    <location>
        <begin position="502"/>
        <end position="537"/>
    </location>
</feature>
<dbReference type="InterPro" id="IPR012921">
    <property type="entry name" value="SPOC_C"/>
</dbReference>
<feature type="compositionally biased region" description="Basic and acidic residues" evidence="8">
    <location>
        <begin position="124"/>
        <end position="145"/>
    </location>
</feature>
<dbReference type="SUPFAM" id="SSF46942">
    <property type="entry name" value="Elongation factor TFIIS domain 2"/>
    <property type="match status" value="1"/>
</dbReference>
<dbReference type="GO" id="GO:0031440">
    <property type="term" value="P:regulation of mRNA 3'-end processing"/>
    <property type="evidence" value="ECO:0007669"/>
    <property type="project" value="TreeGrafter"/>
</dbReference>
<gene>
    <name evidence="11" type="ORF">BDY21DRAFT_116923</name>
</gene>
<evidence type="ECO:0000313" key="12">
    <source>
        <dbReference type="Proteomes" id="UP000799766"/>
    </source>
</evidence>
<dbReference type="SUPFAM" id="SSF57903">
    <property type="entry name" value="FYVE/PHD zinc finger"/>
    <property type="match status" value="1"/>
</dbReference>
<protein>
    <recommendedName>
        <fullName evidence="3">Transcription factor BYE1</fullName>
    </recommendedName>
</protein>
<feature type="compositionally biased region" description="Polar residues" evidence="8">
    <location>
        <begin position="176"/>
        <end position="190"/>
    </location>
</feature>
<feature type="region of interest" description="Disordered" evidence="8">
    <location>
        <begin position="713"/>
        <end position="963"/>
    </location>
</feature>
<feature type="compositionally biased region" description="Gly residues" evidence="8">
    <location>
        <begin position="938"/>
        <end position="963"/>
    </location>
</feature>
<dbReference type="InterPro" id="IPR003618">
    <property type="entry name" value="TFIIS_cen_dom"/>
</dbReference>
<evidence type="ECO:0000256" key="2">
    <source>
        <dbReference type="ARBA" id="ARBA00011050"/>
    </source>
</evidence>
<dbReference type="PROSITE" id="PS50016">
    <property type="entry name" value="ZF_PHD_2"/>
    <property type="match status" value="1"/>
</dbReference>
<feature type="region of interest" description="Disordered" evidence="8">
    <location>
        <begin position="119"/>
        <end position="270"/>
    </location>
</feature>
<feature type="compositionally biased region" description="Basic residues" evidence="8">
    <location>
        <begin position="146"/>
        <end position="155"/>
    </location>
</feature>
<dbReference type="GO" id="GO:0006362">
    <property type="term" value="P:transcription elongation by RNA polymerase I"/>
    <property type="evidence" value="ECO:0007669"/>
    <property type="project" value="TreeGrafter"/>
</dbReference>
<feature type="compositionally biased region" description="Polar residues" evidence="8">
    <location>
        <begin position="205"/>
        <end position="215"/>
    </location>
</feature>
<feature type="compositionally biased region" description="Basic and acidic residues" evidence="8">
    <location>
        <begin position="408"/>
        <end position="423"/>
    </location>
</feature>
<dbReference type="Pfam" id="PF07500">
    <property type="entry name" value="TFIIS_M"/>
    <property type="match status" value="1"/>
</dbReference>
<dbReference type="GO" id="GO:0000977">
    <property type="term" value="F:RNA polymerase II transcription regulatory region sequence-specific DNA binding"/>
    <property type="evidence" value="ECO:0007669"/>
    <property type="project" value="TreeGrafter"/>
</dbReference>
<feature type="compositionally biased region" description="Low complexity" evidence="8">
    <location>
        <begin position="794"/>
        <end position="812"/>
    </location>
</feature>
<dbReference type="Proteomes" id="UP000799766">
    <property type="component" value="Unassembled WGS sequence"/>
</dbReference>